<keyword evidence="3" id="KW-1185">Reference proteome</keyword>
<name>A0A1B8YKA6_9GAMM</name>
<dbReference type="AlphaFoldDB" id="A0A1B8YKA6"/>
<dbReference type="PATRIC" id="fig|29488.15.peg.1480"/>
<keyword evidence="1" id="KW-1133">Transmembrane helix</keyword>
<evidence type="ECO:0000313" key="2">
    <source>
        <dbReference type="EMBL" id="OCA55523.1"/>
    </source>
</evidence>
<keyword evidence="1" id="KW-0812">Transmembrane</keyword>
<dbReference type="EMBL" id="LOIC01000034">
    <property type="protein sequence ID" value="OCA55523.1"/>
    <property type="molecule type" value="Genomic_DNA"/>
</dbReference>
<gene>
    <name evidence="2" type="ORF">Phpb_01356</name>
</gene>
<accession>A0A1B8YKA6</accession>
<organism evidence="2 3">
    <name type="scientific">Photorhabdus namnaonensis</name>
    <dbReference type="NCBI Taxonomy" id="1851568"/>
    <lineage>
        <taxon>Bacteria</taxon>
        <taxon>Pseudomonadati</taxon>
        <taxon>Pseudomonadota</taxon>
        <taxon>Gammaproteobacteria</taxon>
        <taxon>Enterobacterales</taxon>
        <taxon>Morganellaceae</taxon>
        <taxon>Photorhabdus</taxon>
    </lineage>
</organism>
<keyword evidence="1" id="KW-0472">Membrane</keyword>
<evidence type="ECO:0000313" key="3">
    <source>
        <dbReference type="Proteomes" id="UP000092665"/>
    </source>
</evidence>
<dbReference type="Proteomes" id="UP000092665">
    <property type="component" value="Unassembled WGS sequence"/>
</dbReference>
<evidence type="ECO:0000256" key="1">
    <source>
        <dbReference type="SAM" id="Phobius"/>
    </source>
</evidence>
<proteinExistence type="predicted"/>
<feature type="transmembrane region" description="Helical" evidence="1">
    <location>
        <begin position="206"/>
        <end position="232"/>
    </location>
</feature>
<comment type="caution">
    <text evidence="2">The sequence shown here is derived from an EMBL/GenBank/DDBJ whole genome shotgun (WGS) entry which is preliminary data.</text>
</comment>
<sequence>MGDFLRGQVGVNQLKPQHEFFDAIGLEKQLRENTTYIALLSLEEAKDVLEELDSPKTKSPFIKKIFEITDPISPYAGNIHDSFDLFNVIGEFKTLGIKATEYVGKDGNRYIKISGYAGVRKIITASRYKASNMKVISMGIGQQGLNSGIVKGMKFSIFFSAAYRTVELMFKDEYSLADFLGNIAVDLAKTVVAAFVSWTIGSLIALTFAAGASVIFVAAVVFIVGFGMTYLLDIVDKKFNISETVINLIRKEMERKPRTPEANFNQFLNSWGNYGK</sequence>
<reference evidence="3" key="1">
    <citation type="submission" date="2015-11" db="EMBL/GenBank/DDBJ databases">
        <authorList>
            <person name="Tobias N.J."/>
            <person name="Mishra B."/>
            <person name="Gupta D.K."/>
            <person name="Thines M."/>
            <person name="Stinear T.P."/>
            <person name="Bode H.B."/>
        </authorList>
    </citation>
    <scope>NUCLEOTIDE SEQUENCE [LARGE SCALE GENOMIC DNA]</scope>
    <source>
        <strain evidence="3">PB45.5</strain>
    </source>
</reference>
<protein>
    <submittedName>
        <fullName evidence="2">Uncharacterized protein</fullName>
    </submittedName>
</protein>